<reference evidence="2" key="1">
    <citation type="submission" date="2022-04" db="EMBL/GenBank/DDBJ databases">
        <title>Carnegiea gigantea Genome sequencing and assembly v2.</title>
        <authorList>
            <person name="Copetti D."/>
            <person name="Sanderson M.J."/>
            <person name="Burquez A."/>
            <person name="Wojciechowski M.F."/>
        </authorList>
    </citation>
    <scope>NUCLEOTIDE SEQUENCE</scope>
    <source>
        <strain evidence="2">SGP5-SGP5p</strain>
        <tissue evidence="2">Aerial part</tissue>
    </source>
</reference>
<organism evidence="2 3">
    <name type="scientific">Carnegiea gigantea</name>
    <dbReference type="NCBI Taxonomy" id="171969"/>
    <lineage>
        <taxon>Eukaryota</taxon>
        <taxon>Viridiplantae</taxon>
        <taxon>Streptophyta</taxon>
        <taxon>Embryophyta</taxon>
        <taxon>Tracheophyta</taxon>
        <taxon>Spermatophyta</taxon>
        <taxon>Magnoliopsida</taxon>
        <taxon>eudicotyledons</taxon>
        <taxon>Gunneridae</taxon>
        <taxon>Pentapetalae</taxon>
        <taxon>Caryophyllales</taxon>
        <taxon>Cactineae</taxon>
        <taxon>Cactaceae</taxon>
        <taxon>Cactoideae</taxon>
        <taxon>Echinocereeae</taxon>
        <taxon>Carnegiea</taxon>
    </lineage>
</organism>
<evidence type="ECO:0000256" key="1">
    <source>
        <dbReference type="SAM" id="MobiDB-lite"/>
    </source>
</evidence>
<evidence type="ECO:0000313" key="2">
    <source>
        <dbReference type="EMBL" id="KAJ8431667.1"/>
    </source>
</evidence>
<protein>
    <submittedName>
        <fullName evidence="2">Uncharacterized protein</fullName>
    </submittedName>
</protein>
<proteinExistence type="predicted"/>
<dbReference type="Proteomes" id="UP001153076">
    <property type="component" value="Unassembled WGS sequence"/>
</dbReference>
<comment type="caution">
    <text evidence="2">The sequence shown here is derived from an EMBL/GenBank/DDBJ whole genome shotgun (WGS) entry which is preliminary data.</text>
</comment>
<evidence type="ECO:0000313" key="3">
    <source>
        <dbReference type="Proteomes" id="UP001153076"/>
    </source>
</evidence>
<feature type="region of interest" description="Disordered" evidence="1">
    <location>
        <begin position="61"/>
        <end position="104"/>
    </location>
</feature>
<name>A0A9Q1Q7A1_9CARY</name>
<dbReference type="OrthoDB" id="1001388at2759"/>
<gene>
    <name evidence="2" type="ORF">Cgig2_008599</name>
</gene>
<accession>A0A9Q1Q7A1</accession>
<keyword evidence="3" id="KW-1185">Reference proteome</keyword>
<sequence length="226" mass="26455">MKVNRPFPNHIDLINDWDVVVRQAVKYEWQPVKCSHCQMLGHEEEKEDTIRKEWRVINRDNREGKEMEESTPQVEGTKGNKGFTAPRRRSGRHKDQPKETYVAPGHNSFQEDIKVFLNKHKVSVLGATYQMVHCRAQQVSNHKQFCISFMYGMNNNALRQPLWRGLRRTAERMHMTLGVLGDFNAILYPKERIGRDGMQNAELIDFAKCLERTAGTEKHRGFLYLE</sequence>
<dbReference type="AlphaFoldDB" id="A0A9Q1Q7A1"/>
<dbReference type="EMBL" id="JAKOGI010000673">
    <property type="protein sequence ID" value="KAJ8431667.1"/>
    <property type="molecule type" value="Genomic_DNA"/>
</dbReference>